<gene>
    <name evidence="1" type="primary">vpu</name>
</gene>
<name>A0A0H3YC22_HV1</name>
<accession>A0A0H3YC22</accession>
<organismHost>
    <name type="scientific">Homo sapiens</name>
    <name type="common">Human</name>
    <dbReference type="NCBI Taxonomy" id="9606"/>
</organismHost>
<protein>
    <submittedName>
        <fullName evidence="1">Truncated vpu protein</fullName>
    </submittedName>
</protein>
<sequence>MLDLLAKVDYRLRVRAFIVALVIAIIV</sequence>
<dbReference type="EMBL" id="KR861267">
    <property type="protein sequence ID" value="AKN10759.1"/>
    <property type="molecule type" value="Genomic_DNA"/>
</dbReference>
<organism evidence="1">
    <name type="scientific">Human immunodeficiency virus type 1</name>
    <name type="common">HIV-1</name>
    <dbReference type="NCBI Taxonomy" id="11676"/>
    <lineage>
        <taxon>Viruses</taxon>
        <taxon>Riboviria</taxon>
        <taxon>Pararnavirae</taxon>
        <taxon>Artverviricota</taxon>
        <taxon>Revtraviricetes</taxon>
        <taxon>Ortervirales</taxon>
        <taxon>Retroviridae</taxon>
        <taxon>Orthoretrovirinae</taxon>
        <taxon>Lentivirus</taxon>
        <taxon>Lentivirus humimdef1</taxon>
    </lineage>
</organism>
<evidence type="ECO:0000313" key="1">
    <source>
        <dbReference type="EMBL" id="AKN10759.1"/>
    </source>
</evidence>
<reference evidence="1" key="1">
    <citation type="journal article" date="2015" name="J. Clin. Microbiol.">
        <title>Long-Range HIV Genotyping Using Viral RNA and Proviral DNA for Analysis of HIV Drug Resistance and HIV Clustering.</title>
        <authorList>
            <person name="Novitsky V."/>
            <person name="Zahralban-Steele M."/>
            <person name="McLane M.F."/>
            <person name="Moyo S."/>
            <person name="van Widenfelt E."/>
            <person name="Gaseitsiwe S."/>
            <person name="Makhema J."/>
            <person name="Essex M."/>
        </authorList>
    </citation>
    <scope>NUCLEOTIDE SEQUENCE</scope>
    <source>
        <strain evidence="1">Bcpp_00109_amp2</strain>
    </source>
</reference>
<proteinExistence type="predicted"/>